<dbReference type="Gene3D" id="3.40.50.1110">
    <property type="entry name" value="SGNH hydrolase"/>
    <property type="match status" value="1"/>
</dbReference>
<keyword evidence="1" id="KW-0472">Membrane</keyword>
<dbReference type="Proteomes" id="UP000886817">
    <property type="component" value="Unassembled WGS sequence"/>
</dbReference>
<reference evidence="2" key="2">
    <citation type="submission" date="2021-04" db="EMBL/GenBank/DDBJ databases">
        <authorList>
            <person name="Gilroy R."/>
        </authorList>
    </citation>
    <scope>NUCLEOTIDE SEQUENCE</scope>
    <source>
        <strain evidence="2">ChiSjej1B19-8411</strain>
    </source>
</reference>
<sequence length="320" mass="36980">MKNWWKDQKTLFQIGIGSSMGIGILLLILLSTGIGLQWEKIDLGYLGYQRIIFIGDSRTAAMEDNNPYKDIDFVAARGEGLRWFKEEGYAQLMEILERNNTPQPIALVFNLGVNDYKSNSEKYISYFQKIAQTLRDQNCYLFYMSINPVEEEKLRGNTGYTMRTNKGIQTFNQRLKDGLEGEYFWLDMNTALKDKGFSTTDGLHYSDAATGYILAQGIRMVVDAECYPQEYCWRRREGNWYALGWKDDRAVKNMWIRDGEGEFYLDEDGQLLRNQEIMDEEGNMVTVGNSGRKMKISTGSEEVAVMGRETLIHHAERNLR</sequence>
<dbReference type="Gene3D" id="2.20.120.10">
    <property type="entry name" value="Multimodular pneumococcal cell wall endolysin, domain 3"/>
    <property type="match status" value="1"/>
</dbReference>
<feature type="transmembrane region" description="Helical" evidence="1">
    <location>
        <begin position="12"/>
        <end position="30"/>
    </location>
</feature>
<reference evidence="2" key="1">
    <citation type="journal article" date="2021" name="PeerJ">
        <title>Extensive microbial diversity within the chicken gut microbiome revealed by metagenomics and culture.</title>
        <authorList>
            <person name="Gilroy R."/>
            <person name="Ravi A."/>
            <person name="Getino M."/>
            <person name="Pursley I."/>
            <person name="Horton D.L."/>
            <person name="Alikhan N.F."/>
            <person name="Baker D."/>
            <person name="Gharbi K."/>
            <person name="Hall N."/>
            <person name="Watson M."/>
            <person name="Adriaenssens E.M."/>
            <person name="Foster-Nyarko E."/>
            <person name="Jarju S."/>
            <person name="Secka A."/>
            <person name="Antonio M."/>
            <person name="Oren A."/>
            <person name="Chaudhuri R.R."/>
            <person name="La Ragione R."/>
            <person name="Hildebrand F."/>
            <person name="Pallen M.J."/>
        </authorList>
    </citation>
    <scope>NUCLEOTIDE SEQUENCE</scope>
    <source>
        <strain evidence="2">ChiSjej1B19-8411</strain>
    </source>
</reference>
<keyword evidence="1" id="KW-1133">Transmembrane helix</keyword>
<dbReference type="InterPro" id="IPR036514">
    <property type="entry name" value="SGNH_hydro_sf"/>
</dbReference>
<accession>A0A9D1WJK3</accession>
<dbReference type="AlphaFoldDB" id="A0A9D1WJK3"/>
<comment type="caution">
    <text evidence="2">The sequence shown here is derived from an EMBL/GenBank/DDBJ whole genome shotgun (WGS) entry which is preliminary data.</text>
</comment>
<dbReference type="EMBL" id="DXEX01000242">
    <property type="protein sequence ID" value="HIX60270.1"/>
    <property type="molecule type" value="Genomic_DNA"/>
</dbReference>
<evidence type="ECO:0000313" key="2">
    <source>
        <dbReference type="EMBL" id="HIX60270.1"/>
    </source>
</evidence>
<evidence type="ECO:0008006" key="4">
    <source>
        <dbReference type="Google" id="ProtNLM"/>
    </source>
</evidence>
<evidence type="ECO:0000256" key="1">
    <source>
        <dbReference type="SAM" id="Phobius"/>
    </source>
</evidence>
<dbReference type="SUPFAM" id="SSF69360">
    <property type="entry name" value="Cell wall binding repeat"/>
    <property type="match status" value="1"/>
</dbReference>
<proteinExistence type="predicted"/>
<protein>
    <recommendedName>
        <fullName evidence="4">GDSL-like Lipase/Acylhydrolase</fullName>
    </recommendedName>
</protein>
<gene>
    <name evidence="2" type="ORF">IAA45_11235</name>
</gene>
<evidence type="ECO:0000313" key="3">
    <source>
        <dbReference type="Proteomes" id="UP000886817"/>
    </source>
</evidence>
<dbReference type="SUPFAM" id="SSF52266">
    <property type="entry name" value="SGNH hydrolase"/>
    <property type="match status" value="1"/>
</dbReference>
<name>A0A9D1WJK3_9FIRM</name>
<organism evidence="2 3">
    <name type="scientific">Candidatus Blautia gallistercoris</name>
    <dbReference type="NCBI Taxonomy" id="2838490"/>
    <lineage>
        <taxon>Bacteria</taxon>
        <taxon>Bacillati</taxon>
        <taxon>Bacillota</taxon>
        <taxon>Clostridia</taxon>
        <taxon>Lachnospirales</taxon>
        <taxon>Lachnospiraceae</taxon>
        <taxon>Blautia</taxon>
    </lineage>
</organism>
<keyword evidence="1" id="KW-0812">Transmembrane</keyword>